<reference evidence="3" key="1">
    <citation type="journal article" date="2023" name="Mol. Biol. Evol.">
        <title>Third-Generation Sequencing Reveals the Adaptive Role of the Epigenome in Three Deep-Sea Polychaetes.</title>
        <authorList>
            <person name="Perez M."/>
            <person name="Aroh O."/>
            <person name="Sun Y."/>
            <person name="Lan Y."/>
            <person name="Juniper S.K."/>
            <person name="Young C.R."/>
            <person name="Angers B."/>
            <person name="Qian P.Y."/>
        </authorList>
    </citation>
    <scope>NUCLEOTIDE SEQUENCE</scope>
    <source>
        <strain evidence="3">R07B-5</strain>
    </source>
</reference>
<name>A0AAD9UI88_RIDPI</name>
<dbReference type="PANTHER" id="PTHR14195">
    <property type="entry name" value="G PATCH DOMAIN CONTAINING PROTEIN 2"/>
    <property type="match status" value="1"/>
</dbReference>
<gene>
    <name evidence="3" type="ORF">NP493_81g04032</name>
</gene>
<comment type="caution">
    <text evidence="3">The sequence shown here is derived from an EMBL/GenBank/DDBJ whole genome shotgun (WGS) entry which is preliminary data.</text>
</comment>
<feature type="region of interest" description="Disordered" evidence="1">
    <location>
        <begin position="193"/>
        <end position="283"/>
    </location>
</feature>
<dbReference type="AlphaFoldDB" id="A0AAD9UI88"/>
<feature type="compositionally biased region" description="Low complexity" evidence="1">
    <location>
        <begin position="248"/>
        <end position="265"/>
    </location>
</feature>
<accession>A0AAD9UI88</accession>
<evidence type="ECO:0000313" key="3">
    <source>
        <dbReference type="EMBL" id="KAK2190464.1"/>
    </source>
</evidence>
<evidence type="ECO:0000256" key="1">
    <source>
        <dbReference type="SAM" id="MobiDB-lite"/>
    </source>
</evidence>
<evidence type="ECO:0000313" key="4">
    <source>
        <dbReference type="Proteomes" id="UP001209878"/>
    </source>
</evidence>
<dbReference type="InterPro" id="IPR051189">
    <property type="entry name" value="Splicing_assoc_domain"/>
</dbReference>
<feature type="compositionally biased region" description="Polar residues" evidence="1">
    <location>
        <begin position="44"/>
        <end position="65"/>
    </location>
</feature>
<proteinExistence type="predicted"/>
<feature type="domain" description="G-patch" evidence="2">
    <location>
        <begin position="421"/>
        <end position="467"/>
    </location>
</feature>
<keyword evidence="4" id="KW-1185">Reference proteome</keyword>
<dbReference type="Proteomes" id="UP001209878">
    <property type="component" value="Unassembled WGS sequence"/>
</dbReference>
<dbReference type="InterPro" id="IPR000467">
    <property type="entry name" value="G_patch_dom"/>
</dbReference>
<evidence type="ECO:0000259" key="2">
    <source>
        <dbReference type="PROSITE" id="PS50174"/>
    </source>
</evidence>
<dbReference type="GO" id="GO:0003676">
    <property type="term" value="F:nucleic acid binding"/>
    <property type="evidence" value="ECO:0007669"/>
    <property type="project" value="InterPro"/>
</dbReference>
<feature type="region of interest" description="Disordered" evidence="1">
    <location>
        <begin position="379"/>
        <end position="420"/>
    </location>
</feature>
<dbReference type="EMBL" id="JAODUO010000079">
    <property type="protein sequence ID" value="KAK2190464.1"/>
    <property type="molecule type" value="Genomic_DNA"/>
</dbReference>
<protein>
    <recommendedName>
        <fullName evidence="2">G-patch domain-containing protein</fullName>
    </recommendedName>
</protein>
<dbReference type="SMART" id="SM00443">
    <property type="entry name" value="G_patch"/>
    <property type="match status" value="1"/>
</dbReference>
<sequence>MEHSIVSDFENLQVLASCDFQKMDRMVQDLTNALEETERPPPRSSDNPSVLSRGGSTASKKPVSTSKKHRCKKRKSTQNIWECGNLGEASESSLDEAFRDYMESVPHGSDSDEFALTVNRLQLLASFANTALSLAESDSFNETLSPMRAQAQRRRRKLKRMAVDPHPDVAIYGDKCCHLKEKLTHSRRLAAGDACSGGADRNTVHGSLDTLPGKRKRGMRDKGGNSYEVEREGEEASAGGDDAHMECSNNNERSSSVSSFSSSDSDGIITNDDARDGDDEQSDFFHENGPACGIPGIIPWWESEGGGGDSAQRDENFEKILNGVFEYLPAASRRSFNMRLKLLAGPEREIRAGQRRLKDRSPAYSLSCFLQDRQQWSDNSQLFSGARQNGTNSDNKRRRRTPTNTPTEEGFVGGDADPIPETNIGNRLLQSMGWTPGTGLGSKGAGIKNPIMAYRRHGRKGLGTRKGFPLPPTS</sequence>
<feature type="compositionally biased region" description="Polar residues" evidence="1">
    <location>
        <begin position="379"/>
        <end position="393"/>
    </location>
</feature>
<organism evidence="3 4">
    <name type="scientific">Ridgeia piscesae</name>
    <name type="common">Tubeworm</name>
    <dbReference type="NCBI Taxonomy" id="27915"/>
    <lineage>
        <taxon>Eukaryota</taxon>
        <taxon>Metazoa</taxon>
        <taxon>Spiralia</taxon>
        <taxon>Lophotrochozoa</taxon>
        <taxon>Annelida</taxon>
        <taxon>Polychaeta</taxon>
        <taxon>Sedentaria</taxon>
        <taxon>Canalipalpata</taxon>
        <taxon>Sabellida</taxon>
        <taxon>Siboglinidae</taxon>
        <taxon>Ridgeia</taxon>
    </lineage>
</organism>
<dbReference type="Pfam" id="PF01585">
    <property type="entry name" value="G-patch"/>
    <property type="match status" value="1"/>
</dbReference>
<dbReference type="PROSITE" id="PS50174">
    <property type="entry name" value="G_PATCH"/>
    <property type="match status" value="1"/>
</dbReference>
<feature type="region of interest" description="Disordered" evidence="1">
    <location>
        <begin position="29"/>
        <end position="74"/>
    </location>
</feature>